<dbReference type="GO" id="GO:0006564">
    <property type="term" value="P:L-serine biosynthetic process"/>
    <property type="evidence" value="ECO:0007669"/>
    <property type="project" value="UniProtKB-UniRule"/>
</dbReference>
<evidence type="ECO:0000256" key="3">
    <source>
        <dbReference type="ARBA" id="ARBA00006904"/>
    </source>
</evidence>
<accession>C0EJH5</accession>
<feature type="binding site" evidence="12">
    <location>
        <position position="123"/>
    </location>
    <ligand>
        <name>pyridoxal 5'-phosphate</name>
        <dbReference type="ChEBI" id="CHEBI:597326"/>
    </ligand>
</feature>
<evidence type="ECO:0000256" key="13">
    <source>
        <dbReference type="RuleBase" id="RU004505"/>
    </source>
</evidence>
<dbReference type="FunFam" id="3.90.1150.10:FF:000006">
    <property type="entry name" value="Phosphoserine aminotransferase"/>
    <property type="match status" value="1"/>
</dbReference>
<keyword evidence="16" id="KW-1185">Reference proteome</keyword>
<proteinExistence type="inferred from homology"/>
<feature type="binding site" evidence="12">
    <location>
        <position position="176"/>
    </location>
    <ligand>
        <name>pyridoxal 5'-phosphate</name>
        <dbReference type="ChEBI" id="CHEBI:597326"/>
    </ligand>
</feature>
<dbReference type="PANTHER" id="PTHR43247">
    <property type="entry name" value="PHOSPHOSERINE AMINOTRANSFERASE"/>
    <property type="match status" value="1"/>
</dbReference>
<feature type="binding site" evidence="12">
    <location>
        <begin position="263"/>
        <end position="264"/>
    </location>
    <ligand>
        <name>pyridoxal 5'-phosphate</name>
        <dbReference type="ChEBI" id="CHEBI:597326"/>
    </ligand>
</feature>
<dbReference type="GO" id="GO:0008615">
    <property type="term" value="P:pyridoxine biosynthetic process"/>
    <property type="evidence" value="ECO:0007669"/>
    <property type="project" value="UniProtKB-UniRule"/>
</dbReference>
<dbReference type="GO" id="GO:0030170">
    <property type="term" value="F:pyridoxal phosphate binding"/>
    <property type="evidence" value="ECO:0007669"/>
    <property type="project" value="UniProtKB-UniRule"/>
</dbReference>
<comment type="pathway">
    <text evidence="2 12 13">Amino-acid biosynthesis; L-serine biosynthesis; L-serine from 3-phospho-D-glycerate: step 2/3.</text>
</comment>
<comment type="similarity">
    <text evidence="3 12">Belongs to the class-V pyridoxal-phosphate-dependent aminotransferase family. SerC subfamily.</text>
</comment>
<keyword evidence="9 12" id="KW-0718">Serine biosynthesis</keyword>
<keyword evidence="5 12" id="KW-0028">Amino-acid biosynthesis</keyword>
<dbReference type="NCBIfam" id="TIGR01364">
    <property type="entry name" value="serC_1"/>
    <property type="match status" value="1"/>
</dbReference>
<reference evidence="15 16" key="1">
    <citation type="submission" date="2009-01" db="EMBL/GenBank/DDBJ databases">
        <authorList>
            <person name="Fulton L."/>
            <person name="Clifton S."/>
            <person name="Chinwalla A.T."/>
            <person name="Mitreva M."/>
            <person name="Sodergren E."/>
            <person name="Weinstock G."/>
            <person name="Clifton S."/>
            <person name="Dooling D.J."/>
            <person name="Fulton B."/>
            <person name="Minx P."/>
            <person name="Pepin K.H."/>
            <person name="Johnson M."/>
            <person name="Bhonagiri V."/>
            <person name="Nash W.E."/>
            <person name="Mardis E.R."/>
            <person name="Wilson R.K."/>
        </authorList>
    </citation>
    <scope>NUCLEOTIDE SEQUENCE [LARGE SCALE GENOMIC DNA]</scope>
    <source>
        <strain evidence="15 16">NRL30031/H210</strain>
    </source>
</reference>
<comment type="pathway">
    <text evidence="1 12">Cofactor biosynthesis; pyridoxine 5'-phosphate biosynthesis; pyridoxine 5'-phosphate from D-erythrose 4-phosphate: step 3/5.</text>
</comment>
<dbReference type="Pfam" id="PF00266">
    <property type="entry name" value="Aminotran_5"/>
    <property type="match status" value="1"/>
</dbReference>
<feature type="domain" description="Aminotransferase class V" evidence="14">
    <location>
        <begin position="25"/>
        <end position="375"/>
    </location>
</feature>
<dbReference type="InterPro" id="IPR015422">
    <property type="entry name" value="PyrdxlP-dep_Trfase_small"/>
</dbReference>
<keyword evidence="4 12" id="KW-0032">Aminotransferase</keyword>
<dbReference type="PIRSF" id="PIRSF000525">
    <property type="entry name" value="SerC"/>
    <property type="match status" value="1"/>
</dbReference>
<dbReference type="FunFam" id="3.40.640.10:FF:000010">
    <property type="entry name" value="Phosphoserine aminotransferase"/>
    <property type="match status" value="1"/>
</dbReference>
<dbReference type="eggNOG" id="COG1932">
    <property type="taxonomic scope" value="Bacteria"/>
</dbReference>
<keyword evidence="6 12" id="KW-0808">Transferase</keyword>
<dbReference type="InterPro" id="IPR022278">
    <property type="entry name" value="Pser_aminoTfrase"/>
</dbReference>
<feature type="binding site" evidence="12">
    <location>
        <begin position="97"/>
        <end position="98"/>
    </location>
    <ligand>
        <name>pyridoxal 5'-phosphate</name>
        <dbReference type="ChEBI" id="CHEBI:597326"/>
    </ligand>
</feature>
<evidence type="ECO:0000256" key="7">
    <source>
        <dbReference type="ARBA" id="ARBA00022898"/>
    </source>
</evidence>
<keyword evidence="8 12" id="KW-0664">Pyridoxine biosynthesis</keyword>
<feature type="binding site" evidence="12">
    <location>
        <position position="63"/>
    </location>
    <ligand>
        <name>L-glutamate</name>
        <dbReference type="ChEBI" id="CHEBI:29985"/>
    </ligand>
</feature>
<keyword evidence="7 12" id="KW-0663">Pyridoxal phosphate</keyword>
<evidence type="ECO:0000256" key="6">
    <source>
        <dbReference type="ARBA" id="ARBA00022679"/>
    </source>
</evidence>
<feature type="modified residue" description="N6-(pyridoxal phosphate)lysine" evidence="12">
    <location>
        <position position="222"/>
    </location>
</feature>
<dbReference type="InterPro" id="IPR015424">
    <property type="entry name" value="PyrdxlP-dep_Trfase"/>
</dbReference>
<dbReference type="Gene3D" id="3.90.1150.10">
    <property type="entry name" value="Aspartate Aminotransferase, domain 1"/>
    <property type="match status" value="1"/>
</dbReference>
<protein>
    <recommendedName>
        <fullName evidence="12">Phosphoserine aminotransferase</fullName>
        <ecNumber evidence="12">2.6.1.52</ecNumber>
    </recommendedName>
    <alternativeName>
        <fullName evidence="12">Phosphohydroxythreonine aminotransferase</fullName>
        <shortName evidence="12">PSAT</shortName>
    </alternativeName>
</protein>
<dbReference type="UniPathway" id="UPA00135">
    <property type="reaction ID" value="UER00197"/>
</dbReference>
<comment type="cofactor">
    <cofactor evidence="12">
        <name>pyridoxal 5'-phosphate</name>
        <dbReference type="ChEBI" id="CHEBI:597326"/>
    </cofactor>
    <text evidence="12">Binds 1 pyridoxal phosphate per subunit.</text>
</comment>
<dbReference type="PANTHER" id="PTHR43247:SF1">
    <property type="entry name" value="PHOSPHOSERINE AMINOTRANSFERASE"/>
    <property type="match status" value="1"/>
</dbReference>
<evidence type="ECO:0000256" key="2">
    <source>
        <dbReference type="ARBA" id="ARBA00005099"/>
    </source>
</evidence>
<dbReference type="CDD" id="cd00611">
    <property type="entry name" value="PSAT_like"/>
    <property type="match status" value="1"/>
</dbReference>
<dbReference type="SUPFAM" id="SSF53383">
    <property type="entry name" value="PLP-dependent transferases"/>
    <property type="match status" value="1"/>
</dbReference>
<dbReference type="InterPro" id="IPR015421">
    <property type="entry name" value="PyrdxlP-dep_Trfase_major"/>
</dbReference>
<dbReference type="InterPro" id="IPR000192">
    <property type="entry name" value="Aminotrans_V_dom"/>
</dbReference>
<gene>
    <name evidence="12 15" type="primary">serC</name>
    <name evidence="15" type="ORF">NEIFLAOT_00063</name>
</gene>
<feature type="binding site" evidence="12">
    <location>
        <position position="198"/>
    </location>
    <ligand>
        <name>pyridoxal 5'-phosphate</name>
        <dbReference type="ChEBI" id="CHEBI:597326"/>
    </ligand>
</feature>
<dbReference type="PROSITE" id="PS00595">
    <property type="entry name" value="AA_TRANSFER_CLASS_5"/>
    <property type="match status" value="1"/>
</dbReference>
<name>C0EJH5_NEIFL</name>
<keyword evidence="12" id="KW-0963">Cytoplasm</keyword>
<dbReference type="UniPathway" id="UPA00244">
    <property type="reaction ID" value="UER00311"/>
</dbReference>
<dbReference type="AlphaFoldDB" id="C0EJH5"/>
<comment type="catalytic activity">
    <reaction evidence="10 12">
        <text>4-(phosphooxy)-L-threonine + 2-oxoglutarate = (R)-3-hydroxy-2-oxo-4-phosphooxybutanoate + L-glutamate</text>
        <dbReference type="Rhea" id="RHEA:16573"/>
        <dbReference type="ChEBI" id="CHEBI:16810"/>
        <dbReference type="ChEBI" id="CHEBI:29985"/>
        <dbReference type="ChEBI" id="CHEBI:58452"/>
        <dbReference type="ChEBI" id="CHEBI:58538"/>
        <dbReference type="EC" id="2.6.1.52"/>
    </reaction>
</comment>
<evidence type="ECO:0000256" key="12">
    <source>
        <dbReference type="HAMAP-Rule" id="MF_00160"/>
    </source>
</evidence>
<evidence type="ECO:0000259" key="14">
    <source>
        <dbReference type="Pfam" id="PF00266"/>
    </source>
</evidence>
<evidence type="ECO:0000256" key="1">
    <source>
        <dbReference type="ARBA" id="ARBA00004915"/>
    </source>
</evidence>
<dbReference type="InterPro" id="IPR020578">
    <property type="entry name" value="Aminotrans_V_PyrdxlP_BS"/>
</dbReference>
<comment type="subcellular location">
    <subcellularLocation>
        <location evidence="12">Cytoplasm</location>
    </subcellularLocation>
</comment>
<feature type="binding site" evidence="12">
    <location>
        <position position="221"/>
    </location>
    <ligand>
        <name>pyridoxal 5'-phosphate</name>
        <dbReference type="ChEBI" id="CHEBI:597326"/>
    </ligand>
</feature>
<evidence type="ECO:0000256" key="10">
    <source>
        <dbReference type="ARBA" id="ARBA00047630"/>
    </source>
</evidence>
<comment type="subunit">
    <text evidence="12">Homodimer.</text>
</comment>
<dbReference type="GO" id="GO:0004648">
    <property type="term" value="F:O-phospho-L-serine:2-oxoglutarate aminotransferase activity"/>
    <property type="evidence" value="ECO:0007669"/>
    <property type="project" value="UniProtKB-UniRule"/>
</dbReference>
<dbReference type="EMBL" id="ACEN01000004">
    <property type="protein sequence ID" value="EEG34757.1"/>
    <property type="molecule type" value="Genomic_DNA"/>
</dbReference>
<comment type="function">
    <text evidence="12">Catalyzes the reversible conversion of 3-phosphohydroxypyruvate to phosphoserine and of 3-hydroxy-2-oxo-4-phosphonooxybutanoate to phosphohydroxythreonine.</text>
</comment>
<evidence type="ECO:0000256" key="8">
    <source>
        <dbReference type="ARBA" id="ARBA00023096"/>
    </source>
</evidence>
<evidence type="ECO:0000256" key="9">
    <source>
        <dbReference type="ARBA" id="ARBA00023299"/>
    </source>
</evidence>
<evidence type="ECO:0000256" key="11">
    <source>
        <dbReference type="ARBA" id="ARBA00049007"/>
    </source>
</evidence>
<evidence type="ECO:0000313" key="15">
    <source>
        <dbReference type="EMBL" id="EEG34757.1"/>
    </source>
</evidence>
<sequence>MCKAVLQFLHTHRIRKKAAMSAHPIYNFSAGPAVLPEAVLRTAQQEMLDYNGTGFPVMAMSHRSDMFLSILHHAEQDLRQLLNIPSNYKILFLQGGATTQFNMAVLNLARGFSTADAVVTGNWSRIAYEQMGRLTDTEIRLAAHGGGQYAYKNLPAVEDWDVNPNSAFVHFAINETVNGLQYQNVPKLSDGLPPLVCDMSSEILSREFDVSDYGLIYAGAQKNIGPAGATVVIIREDLLERCPNDIPDVFNYRSHINRDGMYNTPSTYAVYMSGLVFRWLQTQGGVKKIEAVNRIKAQTLYEAIDGSGGFYINDIHPDARSKMNVVFKTASEDLDHRFVLEAELQGLCLLKGYKTVGGMRASIYNAMPLEGVNALADFMKDFQRRYG</sequence>
<comment type="caution">
    <text evidence="15">The sequence shown here is derived from an EMBL/GenBank/DDBJ whole genome shotgun (WGS) entry which is preliminary data.</text>
</comment>
<evidence type="ECO:0000313" key="16">
    <source>
        <dbReference type="Proteomes" id="UP000004457"/>
    </source>
</evidence>
<evidence type="ECO:0000256" key="4">
    <source>
        <dbReference type="ARBA" id="ARBA00022576"/>
    </source>
</evidence>
<dbReference type="NCBIfam" id="NF003764">
    <property type="entry name" value="PRK05355.1"/>
    <property type="match status" value="1"/>
</dbReference>
<dbReference type="GO" id="GO:0005737">
    <property type="term" value="C:cytoplasm"/>
    <property type="evidence" value="ECO:0007669"/>
    <property type="project" value="UniProtKB-SubCell"/>
</dbReference>
<comment type="catalytic activity">
    <reaction evidence="11 12 13">
        <text>O-phospho-L-serine + 2-oxoglutarate = 3-phosphooxypyruvate + L-glutamate</text>
        <dbReference type="Rhea" id="RHEA:14329"/>
        <dbReference type="ChEBI" id="CHEBI:16810"/>
        <dbReference type="ChEBI" id="CHEBI:18110"/>
        <dbReference type="ChEBI" id="CHEBI:29985"/>
        <dbReference type="ChEBI" id="CHEBI:57524"/>
        <dbReference type="EC" id="2.6.1.52"/>
    </reaction>
</comment>
<comment type="caution">
    <text evidence="12">Lacks conserved residue(s) required for the propagation of feature annotation.</text>
</comment>
<dbReference type="HAMAP" id="MF_00160">
    <property type="entry name" value="SerC_aminotrans_5"/>
    <property type="match status" value="1"/>
</dbReference>
<evidence type="ECO:0000256" key="5">
    <source>
        <dbReference type="ARBA" id="ARBA00022605"/>
    </source>
</evidence>
<dbReference type="Proteomes" id="UP000004457">
    <property type="component" value="Unassembled WGS sequence"/>
</dbReference>
<dbReference type="Gene3D" id="3.40.640.10">
    <property type="entry name" value="Type I PLP-dependent aspartate aminotransferase-like (Major domain)"/>
    <property type="match status" value="1"/>
</dbReference>
<organism evidence="15 16">
    <name type="scientific">Neisseria flavescens NRL30031/H210</name>
    <dbReference type="NCBI Taxonomy" id="546264"/>
    <lineage>
        <taxon>Bacteria</taxon>
        <taxon>Pseudomonadati</taxon>
        <taxon>Pseudomonadota</taxon>
        <taxon>Betaproteobacteria</taxon>
        <taxon>Neisseriales</taxon>
        <taxon>Neisseriaceae</taxon>
        <taxon>Neisseria</taxon>
    </lineage>
</organism>
<dbReference type="EC" id="2.6.1.52" evidence="12"/>